<feature type="region of interest" description="Disordered" evidence="1">
    <location>
        <begin position="1"/>
        <end position="55"/>
    </location>
</feature>
<proteinExistence type="predicted"/>
<reference evidence="2 3" key="1">
    <citation type="submission" date="2018-07" db="EMBL/GenBank/DDBJ databases">
        <title>Genomic Encyclopedia of Type Strains, Phase III (KMG-III): the genomes of soil and plant-associated and newly described type strains.</title>
        <authorList>
            <person name="Whitman W."/>
        </authorList>
    </citation>
    <scope>NUCLEOTIDE SEQUENCE [LARGE SCALE GENOMIC DNA]</scope>
    <source>
        <strain evidence="2 3">CECT 8333</strain>
    </source>
</reference>
<dbReference type="RefSeq" id="WP_181873038.1">
    <property type="nucleotide sequence ID" value="NZ_QPJW01000001.1"/>
</dbReference>
<evidence type="ECO:0000313" key="2">
    <source>
        <dbReference type="EMBL" id="RCX23799.1"/>
    </source>
</evidence>
<gene>
    <name evidence="2" type="ORF">DFP94_1011401</name>
</gene>
<protein>
    <submittedName>
        <fullName evidence="2">Uncharacterized protein</fullName>
    </submittedName>
</protein>
<dbReference type="EMBL" id="QPJW01000001">
    <property type="protein sequence ID" value="RCX23799.1"/>
    <property type="molecule type" value="Genomic_DNA"/>
</dbReference>
<accession>A0A369BQ90</accession>
<feature type="compositionally biased region" description="Basic and acidic residues" evidence="1">
    <location>
        <begin position="44"/>
        <end position="55"/>
    </location>
</feature>
<evidence type="ECO:0000256" key="1">
    <source>
        <dbReference type="SAM" id="MobiDB-lite"/>
    </source>
</evidence>
<dbReference type="Proteomes" id="UP000253090">
    <property type="component" value="Unassembled WGS sequence"/>
</dbReference>
<comment type="caution">
    <text evidence="2">The sequence shown here is derived from an EMBL/GenBank/DDBJ whole genome shotgun (WGS) entry which is preliminary data.</text>
</comment>
<dbReference type="AlphaFoldDB" id="A0A369BQ90"/>
<name>A0A369BQ90_9BACL</name>
<evidence type="ECO:0000313" key="3">
    <source>
        <dbReference type="Proteomes" id="UP000253090"/>
    </source>
</evidence>
<organism evidence="2 3">
    <name type="scientific">Fontibacillus phaseoli</name>
    <dbReference type="NCBI Taxonomy" id="1416533"/>
    <lineage>
        <taxon>Bacteria</taxon>
        <taxon>Bacillati</taxon>
        <taxon>Bacillota</taxon>
        <taxon>Bacilli</taxon>
        <taxon>Bacillales</taxon>
        <taxon>Paenibacillaceae</taxon>
        <taxon>Fontibacillus</taxon>
    </lineage>
</organism>
<sequence>MPYEHEPELTDGDPNTIYEDTRPHTPTGFLPEQSDIMDIPSDEAYEKNRNKPAES</sequence>
<keyword evidence="3" id="KW-1185">Reference proteome</keyword>